<dbReference type="Gene3D" id="1.10.510.10">
    <property type="entry name" value="Transferase(Phosphotransferase) domain 1"/>
    <property type="match status" value="1"/>
</dbReference>
<evidence type="ECO:0000256" key="4">
    <source>
        <dbReference type="ARBA" id="ARBA00022741"/>
    </source>
</evidence>
<proteinExistence type="predicted"/>
<keyword evidence="2" id="KW-0723">Serine/threonine-protein kinase</keyword>
<feature type="compositionally biased region" description="Basic and acidic residues" evidence="9">
    <location>
        <begin position="1"/>
        <end position="12"/>
    </location>
</feature>
<evidence type="ECO:0000256" key="1">
    <source>
        <dbReference type="ARBA" id="ARBA00012513"/>
    </source>
</evidence>
<dbReference type="AlphaFoldDB" id="A0A4W3JWD1"/>
<dbReference type="SMART" id="SM00220">
    <property type="entry name" value="S_TKc"/>
    <property type="match status" value="1"/>
</dbReference>
<reference evidence="12" key="2">
    <citation type="journal article" date="2007" name="PLoS Biol.">
        <title>Survey sequencing and comparative analysis of the elephant shark (Callorhinchus milii) genome.</title>
        <authorList>
            <person name="Venkatesh B."/>
            <person name="Kirkness E.F."/>
            <person name="Loh Y.H."/>
            <person name="Halpern A.L."/>
            <person name="Lee A.P."/>
            <person name="Johnson J."/>
            <person name="Dandona N."/>
            <person name="Viswanathan L.D."/>
            <person name="Tay A."/>
            <person name="Venter J.C."/>
            <person name="Strausberg R.L."/>
            <person name="Brenner S."/>
        </authorList>
    </citation>
    <scope>NUCLEOTIDE SEQUENCE [LARGE SCALE GENOMIC DNA]</scope>
</reference>
<keyword evidence="3" id="KW-0808">Transferase</keyword>
<evidence type="ECO:0000313" key="11">
    <source>
        <dbReference type="Ensembl" id="ENSCMIP00000042498.1"/>
    </source>
</evidence>
<dbReference type="PANTHER" id="PTHR47634:SF24">
    <property type="entry name" value="SRSF PROTEIN KINASE 3-LIKE ISOFORM X1"/>
    <property type="match status" value="1"/>
</dbReference>
<dbReference type="FunFam" id="1.10.510.10:FF:000275">
    <property type="entry name" value="SRSF protein kinase 2 isoform X3"/>
    <property type="match status" value="1"/>
</dbReference>
<dbReference type="PANTHER" id="PTHR47634">
    <property type="entry name" value="PROTEIN KINASE DOMAIN-CONTAINING PROTEIN-RELATED"/>
    <property type="match status" value="1"/>
</dbReference>
<dbReference type="Ensembl" id="ENSCMIT00000043117.1">
    <property type="protein sequence ID" value="ENSCMIP00000042498.1"/>
    <property type="gene ID" value="ENSCMIG00000017672.1"/>
</dbReference>
<dbReference type="PROSITE" id="PS50011">
    <property type="entry name" value="PROTEIN_KINASE_DOM"/>
    <property type="match status" value="1"/>
</dbReference>
<dbReference type="GO" id="GO:0000245">
    <property type="term" value="P:spliceosomal complex assembly"/>
    <property type="evidence" value="ECO:0007669"/>
    <property type="project" value="TreeGrafter"/>
</dbReference>
<keyword evidence="4" id="KW-0547">Nucleotide-binding</keyword>
<reference evidence="12" key="3">
    <citation type="journal article" date="2014" name="Nature">
        <title>Elephant shark genome provides unique insights into gnathostome evolution.</title>
        <authorList>
            <consortium name="International Elephant Shark Genome Sequencing Consortium"/>
            <person name="Venkatesh B."/>
            <person name="Lee A.P."/>
            <person name="Ravi V."/>
            <person name="Maurya A.K."/>
            <person name="Lian M.M."/>
            <person name="Swann J.B."/>
            <person name="Ohta Y."/>
            <person name="Flajnik M.F."/>
            <person name="Sutoh Y."/>
            <person name="Kasahara M."/>
            <person name="Hoon S."/>
            <person name="Gangu V."/>
            <person name="Roy S.W."/>
            <person name="Irimia M."/>
            <person name="Korzh V."/>
            <person name="Kondrychyn I."/>
            <person name="Lim Z.W."/>
            <person name="Tay B.H."/>
            <person name="Tohari S."/>
            <person name="Kong K.W."/>
            <person name="Ho S."/>
            <person name="Lorente-Galdos B."/>
            <person name="Quilez J."/>
            <person name="Marques-Bonet T."/>
            <person name="Raney B.J."/>
            <person name="Ingham P.W."/>
            <person name="Tay A."/>
            <person name="Hillier L.W."/>
            <person name="Minx P."/>
            <person name="Boehm T."/>
            <person name="Wilson R.K."/>
            <person name="Brenner S."/>
            <person name="Warren W.C."/>
        </authorList>
    </citation>
    <scope>NUCLEOTIDE SEQUENCE [LARGE SCALE GENOMIC DNA]</scope>
</reference>
<dbReference type="GO" id="GO:0005737">
    <property type="term" value="C:cytoplasm"/>
    <property type="evidence" value="ECO:0007669"/>
    <property type="project" value="TreeGrafter"/>
</dbReference>
<dbReference type="Gene3D" id="3.30.200.20">
    <property type="entry name" value="Phosphorylase Kinase, domain 1"/>
    <property type="match status" value="1"/>
</dbReference>
<evidence type="ECO:0000256" key="2">
    <source>
        <dbReference type="ARBA" id="ARBA00022527"/>
    </source>
</evidence>
<accession>A0A4W3JWD1</accession>
<dbReference type="PROSITE" id="PS00108">
    <property type="entry name" value="PROTEIN_KINASE_ST"/>
    <property type="match status" value="1"/>
</dbReference>
<evidence type="ECO:0000256" key="8">
    <source>
        <dbReference type="ARBA" id="ARBA00048679"/>
    </source>
</evidence>
<evidence type="ECO:0000256" key="7">
    <source>
        <dbReference type="ARBA" id="ARBA00047899"/>
    </source>
</evidence>
<reference evidence="11" key="5">
    <citation type="submission" date="2025-09" db="UniProtKB">
        <authorList>
            <consortium name="Ensembl"/>
        </authorList>
    </citation>
    <scope>IDENTIFICATION</scope>
</reference>
<dbReference type="SUPFAM" id="SSF56112">
    <property type="entry name" value="Protein kinase-like (PK-like)"/>
    <property type="match status" value="1"/>
</dbReference>
<dbReference type="Pfam" id="PF00069">
    <property type="entry name" value="Pkinase"/>
    <property type="match status" value="2"/>
</dbReference>
<name>A0A4W3JWD1_CALMI</name>
<keyword evidence="5" id="KW-0418">Kinase</keyword>
<evidence type="ECO:0000256" key="3">
    <source>
        <dbReference type="ARBA" id="ARBA00022679"/>
    </source>
</evidence>
<evidence type="ECO:0000259" key="10">
    <source>
        <dbReference type="PROSITE" id="PS50011"/>
    </source>
</evidence>
<keyword evidence="12" id="KW-1185">Reference proteome</keyword>
<protein>
    <recommendedName>
        <fullName evidence="1">non-specific serine/threonine protein kinase</fullName>
        <ecNumber evidence="1">2.7.11.1</ecNumber>
    </recommendedName>
</protein>
<dbReference type="GO" id="GO:0035556">
    <property type="term" value="P:intracellular signal transduction"/>
    <property type="evidence" value="ECO:0007669"/>
    <property type="project" value="TreeGrafter"/>
</dbReference>
<dbReference type="InterPro" id="IPR051334">
    <property type="entry name" value="SRPK"/>
</dbReference>
<dbReference type="GeneTree" id="ENSGT00940000157877"/>
<dbReference type="InterPro" id="IPR000719">
    <property type="entry name" value="Prot_kinase_dom"/>
</dbReference>
<reference evidence="11" key="4">
    <citation type="submission" date="2025-08" db="UniProtKB">
        <authorList>
            <consortium name="Ensembl"/>
        </authorList>
    </citation>
    <scope>IDENTIFICATION</scope>
</reference>
<dbReference type="EC" id="2.7.11.1" evidence="1"/>
<dbReference type="GO" id="GO:0005524">
    <property type="term" value="F:ATP binding"/>
    <property type="evidence" value="ECO:0007669"/>
    <property type="project" value="UniProtKB-KW"/>
</dbReference>
<comment type="catalytic activity">
    <reaction evidence="7">
        <text>L-threonyl-[protein] + ATP = O-phospho-L-threonyl-[protein] + ADP + H(+)</text>
        <dbReference type="Rhea" id="RHEA:46608"/>
        <dbReference type="Rhea" id="RHEA-COMP:11060"/>
        <dbReference type="Rhea" id="RHEA-COMP:11605"/>
        <dbReference type="ChEBI" id="CHEBI:15378"/>
        <dbReference type="ChEBI" id="CHEBI:30013"/>
        <dbReference type="ChEBI" id="CHEBI:30616"/>
        <dbReference type="ChEBI" id="CHEBI:61977"/>
        <dbReference type="ChEBI" id="CHEBI:456216"/>
        <dbReference type="EC" id="2.7.11.1"/>
    </reaction>
</comment>
<dbReference type="InterPro" id="IPR008271">
    <property type="entry name" value="Ser/Thr_kinase_AS"/>
</dbReference>
<feature type="domain" description="Protein kinase" evidence="10">
    <location>
        <begin position="68"/>
        <end position="489"/>
    </location>
</feature>
<evidence type="ECO:0000256" key="9">
    <source>
        <dbReference type="SAM" id="MobiDB-lite"/>
    </source>
</evidence>
<organism evidence="11 12">
    <name type="scientific">Callorhinchus milii</name>
    <name type="common">Ghost shark</name>
    <dbReference type="NCBI Taxonomy" id="7868"/>
    <lineage>
        <taxon>Eukaryota</taxon>
        <taxon>Metazoa</taxon>
        <taxon>Chordata</taxon>
        <taxon>Craniata</taxon>
        <taxon>Vertebrata</taxon>
        <taxon>Chondrichthyes</taxon>
        <taxon>Holocephali</taxon>
        <taxon>Chimaeriformes</taxon>
        <taxon>Callorhinchidae</taxon>
        <taxon>Callorhinchus</taxon>
    </lineage>
</organism>
<sequence>MLPNGEELKLHVENGQSGGNKREVLGQELTSQGHRSKPDQPAEQEDSGKFCTGRYHPVKLGDVFNRRYQVIGNLGSGSFSTVWTCWDVREKRFVATKLVRSGEGFTEAAQDEIQFLRCVSRRSSDVEKERVIQLLDNFSLVDMCLVFELLGDNLHQWILRSKRQGLPIACVKKIIQQVLQGLNYLHTKCRIIHTDIKPENILLCIDQQHLHQLAVAQQRDGHSPLGASGNGPGQGSIEHSLTSPHSMLAISFKIHRSLGLLSVCQPGAVVALSLRYQMEGLLLLCVKPELRFEMSIPLTWNFSLFSDLVRAHAPGLNLLEAKSAEKIQVKIGDLGNGCWTYKHITDLIQTRQYRAVEAILGAGYGPPADVWSTACMAFELATGEYLFDPRAGKTFSREEDHIAHIIELLGGIPVPFALSGKFSKDFFNVKGELRHIVTLRPWGLDHVLLEKYAFPLTEAAVFSDFLHQMLQFIPQRRATAAECLQHLWLDV</sequence>
<dbReference type="InParanoid" id="A0A4W3JWD1"/>
<dbReference type="STRING" id="7868.ENSCMIP00000042498"/>
<reference evidence="12" key="1">
    <citation type="journal article" date="2006" name="Science">
        <title>Ancient noncoding elements conserved in the human genome.</title>
        <authorList>
            <person name="Venkatesh B."/>
            <person name="Kirkness E.F."/>
            <person name="Loh Y.H."/>
            <person name="Halpern A.L."/>
            <person name="Lee A.P."/>
            <person name="Johnson J."/>
            <person name="Dandona N."/>
            <person name="Viswanathan L.D."/>
            <person name="Tay A."/>
            <person name="Venter J.C."/>
            <person name="Strausberg R.L."/>
            <person name="Brenner S."/>
        </authorList>
    </citation>
    <scope>NUCLEOTIDE SEQUENCE [LARGE SCALE GENOMIC DNA]</scope>
</reference>
<evidence type="ECO:0000256" key="6">
    <source>
        <dbReference type="ARBA" id="ARBA00022840"/>
    </source>
</evidence>
<dbReference type="GO" id="GO:0005634">
    <property type="term" value="C:nucleus"/>
    <property type="evidence" value="ECO:0007669"/>
    <property type="project" value="TreeGrafter"/>
</dbReference>
<dbReference type="GO" id="GO:0050684">
    <property type="term" value="P:regulation of mRNA processing"/>
    <property type="evidence" value="ECO:0007669"/>
    <property type="project" value="TreeGrafter"/>
</dbReference>
<comment type="catalytic activity">
    <reaction evidence="8">
        <text>L-seryl-[protein] + ATP = O-phospho-L-seryl-[protein] + ADP + H(+)</text>
        <dbReference type="Rhea" id="RHEA:17989"/>
        <dbReference type="Rhea" id="RHEA-COMP:9863"/>
        <dbReference type="Rhea" id="RHEA-COMP:11604"/>
        <dbReference type="ChEBI" id="CHEBI:15378"/>
        <dbReference type="ChEBI" id="CHEBI:29999"/>
        <dbReference type="ChEBI" id="CHEBI:30616"/>
        <dbReference type="ChEBI" id="CHEBI:83421"/>
        <dbReference type="ChEBI" id="CHEBI:456216"/>
        <dbReference type="EC" id="2.7.11.1"/>
    </reaction>
</comment>
<feature type="region of interest" description="Disordered" evidence="9">
    <location>
        <begin position="1"/>
        <end position="50"/>
    </location>
</feature>
<dbReference type="Proteomes" id="UP000314986">
    <property type="component" value="Unassembled WGS sequence"/>
</dbReference>
<keyword evidence="6" id="KW-0067">ATP-binding</keyword>
<dbReference type="InterPro" id="IPR011009">
    <property type="entry name" value="Kinase-like_dom_sf"/>
</dbReference>
<evidence type="ECO:0000256" key="5">
    <source>
        <dbReference type="ARBA" id="ARBA00022777"/>
    </source>
</evidence>
<dbReference type="GO" id="GO:0004674">
    <property type="term" value="F:protein serine/threonine kinase activity"/>
    <property type="evidence" value="ECO:0007669"/>
    <property type="project" value="UniProtKB-KW"/>
</dbReference>
<evidence type="ECO:0000313" key="12">
    <source>
        <dbReference type="Proteomes" id="UP000314986"/>
    </source>
</evidence>